<organism evidence="2 3">
    <name type="scientific">Dietzia timorensis</name>
    <dbReference type="NCBI Taxonomy" id="499555"/>
    <lineage>
        <taxon>Bacteria</taxon>
        <taxon>Bacillati</taxon>
        <taxon>Actinomycetota</taxon>
        <taxon>Actinomycetes</taxon>
        <taxon>Mycobacteriales</taxon>
        <taxon>Dietziaceae</taxon>
        <taxon>Dietzia</taxon>
    </lineage>
</organism>
<sequence length="251" mass="28225">MFRHKERLRDTVPGVEFLSRVLGEGMATLDLETACEYAIRAVASFLYGPASLDEIREESEHIGDDVEDAVRARLAELDRATVESGFAHGGDPSPFRSPEFPMLSRERPQYHPRTAFWTATILSGEEDTWTICGENLHPDRPRTIVDFDRRRARMYRVDTLRQWRQVTTEWPVIDGECHWASVARKFDAIALSISGLLLAHPGTIWDTEQPPATAIEQLRTQSLELGVGAWSTVSAAWLNQPPGMTLNPPAT</sequence>
<evidence type="ECO:0000313" key="2">
    <source>
        <dbReference type="EMBL" id="ANI90887.1"/>
    </source>
</evidence>
<reference evidence="2 3" key="1">
    <citation type="submission" date="2016-06" db="EMBL/GenBank/DDBJ databases">
        <title>Complete genome sequence of a saline-alkali tolerant type strain Dietzia timorensis ID05-A0528T.</title>
        <authorList>
            <person name="Wu X."/>
        </authorList>
    </citation>
    <scope>NUCLEOTIDE SEQUENCE [LARGE SCALE GENOMIC DNA]</scope>
    <source>
        <strain evidence="2 3">ID05-A0528</strain>
    </source>
</reference>
<dbReference type="Proteomes" id="UP000186104">
    <property type="component" value="Chromosome"/>
</dbReference>
<dbReference type="AlphaFoldDB" id="A0A173LHW8"/>
<name>A0A173LHW8_9ACTN</name>
<evidence type="ECO:0000256" key="1">
    <source>
        <dbReference type="SAM" id="MobiDB-lite"/>
    </source>
</evidence>
<protein>
    <submittedName>
        <fullName evidence="2">Uncharacterized protein</fullName>
    </submittedName>
</protein>
<evidence type="ECO:0000313" key="3">
    <source>
        <dbReference type="Proteomes" id="UP000186104"/>
    </source>
</evidence>
<gene>
    <name evidence="2" type="ORF">BJL86_0076</name>
</gene>
<keyword evidence="3" id="KW-1185">Reference proteome</keyword>
<dbReference type="EMBL" id="CP015961">
    <property type="protein sequence ID" value="ANI90887.1"/>
    <property type="molecule type" value="Genomic_DNA"/>
</dbReference>
<proteinExistence type="predicted"/>
<dbReference type="KEGG" id="dtm:BJL86_0076"/>
<accession>A0A173LHW8</accession>
<feature type="region of interest" description="Disordered" evidence="1">
    <location>
        <begin position="83"/>
        <end position="102"/>
    </location>
</feature>